<organism evidence="11 12">
    <name type="scientific">Puniceibacterium sediminis</name>
    <dbReference type="NCBI Taxonomy" id="1608407"/>
    <lineage>
        <taxon>Bacteria</taxon>
        <taxon>Pseudomonadati</taxon>
        <taxon>Pseudomonadota</taxon>
        <taxon>Alphaproteobacteria</taxon>
        <taxon>Rhodobacterales</taxon>
        <taxon>Paracoccaceae</taxon>
        <taxon>Puniceibacterium</taxon>
    </lineage>
</organism>
<keyword evidence="3" id="KW-1003">Cell membrane</keyword>
<evidence type="ECO:0000313" key="12">
    <source>
        <dbReference type="Proteomes" id="UP000198417"/>
    </source>
</evidence>
<evidence type="ECO:0000313" key="11">
    <source>
        <dbReference type="EMBL" id="SNR71792.1"/>
    </source>
</evidence>
<evidence type="ECO:0000256" key="8">
    <source>
        <dbReference type="ARBA" id="ARBA00023169"/>
    </source>
</evidence>
<dbReference type="GO" id="GO:0005886">
    <property type="term" value="C:plasma membrane"/>
    <property type="evidence" value="ECO:0007669"/>
    <property type="project" value="UniProtKB-SubCell"/>
</dbReference>
<evidence type="ECO:0000256" key="7">
    <source>
        <dbReference type="ARBA" id="ARBA00023136"/>
    </source>
</evidence>
<dbReference type="OrthoDB" id="9808602at2"/>
<keyword evidence="7 9" id="KW-0472">Membrane</keyword>
<evidence type="ECO:0000259" key="10">
    <source>
        <dbReference type="Pfam" id="PF02397"/>
    </source>
</evidence>
<feature type="transmembrane region" description="Helical" evidence="9">
    <location>
        <begin position="73"/>
        <end position="96"/>
    </location>
</feature>
<keyword evidence="6 9" id="KW-1133">Transmembrane helix</keyword>
<evidence type="ECO:0000256" key="9">
    <source>
        <dbReference type="SAM" id="Phobius"/>
    </source>
</evidence>
<evidence type="ECO:0000256" key="6">
    <source>
        <dbReference type="ARBA" id="ARBA00022989"/>
    </source>
</evidence>
<accession>A0A238YLC0</accession>
<evidence type="ECO:0000256" key="2">
    <source>
        <dbReference type="ARBA" id="ARBA00006464"/>
    </source>
</evidence>
<keyword evidence="8" id="KW-0270">Exopolysaccharide synthesis</keyword>
<evidence type="ECO:0000256" key="3">
    <source>
        <dbReference type="ARBA" id="ARBA00022475"/>
    </source>
</evidence>
<comment type="similarity">
    <text evidence="2">Belongs to the bacterial sugar transferase family.</text>
</comment>
<evidence type="ECO:0000256" key="1">
    <source>
        <dbReference type="ARBA" id="ARBA00004236"/>
    </source>
</evidence>
<dbReference type="EMBL" id="FZNN01000018">
    <property type="protein sequence ID" value="SNR71792.1"/>
    <property type="molecule type" value="Genomic_DNA"/>
</dbReference>
<evidence type="ECO:0000256" key="5">
    <source>
        <dbReference type="ARBA" id="ARBA00022692"/>
    </source>
</evidence>
<sequence length="261" mass="29018">MYFGKVFLFDGSSRQHLPRRSGSNLRLPRRGLVVTAYCQNTAAQTTPSAIPVMRQRTGNAGIYRNVGKRMLDLTLVMLGAPIVLLLVACLAVVVALDGGQPFYSQTRVGRNGRLYRMWKLRSMVVDADTRLESHLASDPEARAEWDRTQKLRHDPRITAFGRILRSSSLDELPQLWNVLLGDMSLVGPRPMLPCQTTLYAGTAYYHLRPGLTGPWQVSSRNASAFADRARFDTIYDDELSLSADLGLLSATVQVVYRGTGC</sequence>
<dbReference type="GO" id="GO:0000271">
    <property type="term" value="P:polysaccharide biosynthetic process"/>
    <property type="evidence" value="ECO:0007669"/>
    <property type="project" value="UniProtKB-KW"/>
</dbReference>
<dbReference type="PANTHER" id="PTHR30576">
    <property type="entry name" value="COLANIC BIOSYNTHESIS UDP-GLUCOSE LIPID CARRIER TRANSFERASE"/>
    <property type="match status" value="1"/>
</dbReference>
<dbReference type="Proteomes" id="UP000198417">
    <property type="component" value="Unassembled WGS sequence"/>
</dbReference>
<dbReference type="AlphaFoldDB" id="A0A238YLC0"/>
<gene>
    <name evidence="11" type="ORF">SAMN06265370_1188</name>
</gene>
<feature type="domain" description="Bacterial sugar transferase" evidence="10">
    <location>
        <begin position="68"/>
        <end position="256"/>
    </location>
</feature>
<comment type="subcellular location">
    <subcellularLocation>
        <location evidence="1">Cell membrane</location>
    </subcellularLocation>
</comment>
<evidence type="ECO:0000256" key="4">
    <source>
        <dbReference type="ARBA" id="ARBA00022679"/>
    </source>
</evidence>
<keyword evidence="12" id="KW-1185">Reference proteome</keyword>
<keyword evidence="5 9" id="KW-0812">Transmembrane</keyword>
<dbReference type="GO" id="GO:0016780">
    <property type="term" value="F:phosphotransferase activity, for other substituted phosphate groups"/>
    <property type="evidence" value="ECO:0007669"/>
    <property type="project" value="TreeGrafter"/>
</dbReference>
<dbReference type="InterPro" id="IPR003362">
    <property type="entry name" value="Bact_transf"/>
</dbReference>
<reference evidence="11 12" key="1">
    <citation type="submission" date="2017-06" db="EMBL/GenBank/DDBJ databases">
        <authorList>
            <person name="Kim H.J."/>
            <person name="Triplett B.A."/>
        </authorList>
    </citation>
    <scope>NUCLEOTIDE SEQUENCE [LARGE SCALE GENOMIC DNA]</scope>
    <source>
        <strain evidence="11 12">DSM 29052</strain>
    </source>
</reference>
<proteinExistence type="inferred from homology"/>
<keyword evidence="4 11" id="KW-0808">Transferase</keyword>
<protein>
    <submittedName>
        <fullName evidence="11">Sugar transferase involved in LPS biosynthesis (Colanic, teichoic acid)</fullName>
    </submittedName>
</protein>
<dbReference type="Pfam" id="PF02397">
    <property type="entry name" value="Bac_transf"/>
    <property type="match status" value="1"/>
</dbReference>
<dbReference type="PANTHER" id="PTHR30576:SF4">
    <property type="entry name" value="UNDECAPRENYL-PHOSPHATE GALACTOSE PHOSPHOTRANSFERASE"/>
    <property type="match status" value="1"/>
</dbReference>
<name>A0A238YLC0_9RHOB</name>